<evidence type="ECO:0000256" key="7">
    <source>
        <dbReference type="ARBA" id="ARBA00024799"/>
    </source>
</evidence>
<dbReference type="PANTHER" id="PTHR11659">
    <property type="entry name" value="GLUTAMYL-TRNA GLN AMIDOTRANSFERASE SUBUNIT B MITOCHONDRIAL AND PROKARYOTIC PET112-RELATED"/>
    <property type="match status" value="1"/>
</dbReference>
<keyword evidence="4 10" id="KW-0547">Nucleotide-binding</keyword>
<dbReference type="InterPro" id="IPR017959">
    <property type="entry name" value="Asn/Gln-tRNA_amidoTrfase_suB/E"/>
</dbReference>
<dbReference type="GO" id="GO:0070681">
    <property type="term" value="P:glutaminyl-tRNAGln biosynthesis via transamidation"/>
    <property type="evidence" value="ECO:0007669"/>
    <property type="project" value="TreeGrafter"/>
</dbReference>
<organism evidence="12 13">
    <name type="scientific">Candidatus Kerfeldbacteria bacterium CG08_land_8_20_14_0_20_43_14</name>
    <dbReference type="NCBI Taxonomy" id="2014246"/>
    <lineage>
        <taxon>Bacteria</taxon>
        <taxon>Candidatus Kerfeldiibacteriota</taxon>
    </lineage>
</organism>
<protein>
    <recommendedName>
        <fullName evidence="10">Aspartyl/glutamyl-tRNA(Asn/Gln) amidotransferase subunit B</fullName>
        <shortName evidence="10">Asp/Glu-ADT subunit B</shortName>
        <ecNumber evidence="10">6.3.5.-</ecNumber>
    </recommendedName>
</protein>
<dbReference type="GO" id="GO:0050567">
    <property type="term" value="F:glutaminyl-tRNA synthase (glutamine-hydrolyzing) activity"/>
    <property type="evidence" value="ECO:0007669"/>
    <property type="project" value="UniProtKB-UniRule"/>
</dbReference>
<dbReference type="PROSITE" id="PS01234">
    <property type="entry name" value="GATB"/>
    <property type="match status" value="1"/>
</dbReference>
<evidence type="ECO:0000313" key="12">
    <source>
        <dbReference type="EMBL" id="PIS40513.1"/>
    </source>
</evidence>
<dbReference type="GO" id="GO:0005524">
    <property type="term" value="F:ATP binding"/>
    <property type="evidence" value="ECO:0007669"/>
    <property type="project" value="UniProtKB-KW"/>
</dbReference>
<dbReference type="SUPFAM" id="SSF89095">
    <property type="entry name" value="GatB/YqeY motif"/>
    <property type="match status" value="1"/>
</dbReference>
<name>A0A2H0YRY9_9BACT</name>
<accession>A0A2H0YRY9</accession>
<dbReference type="SUPFAM" id="SSF55931">
    <property type="entry name" value="Glutamine synthetase/guanido kinase"/>
    <property type="match status" value="1"/>
</dbReference>
<feature type="domain" description="Asn/Gln amidotransferase" evidence="11">
    <location>
        <begin position="339"/>
        <end position="510"/>
    </location>
</feature>
<comment type="subunit">
    <text evidence="2 10">Heterotrimer of A, B and C subunits.</text>
</comment>
<dbReference type="Proteomes" id="UP000236845">
    <property type="component" value="Unassembled WGS sequence"/>
</dbReference>
<evidence type="ECO:0000256" key="2">
    <source>
        <dbReference type="ARBA" id="ARBA00011123"/>
    </source>
</evidence>
<dbReference type="NCBIfam" id="NF004012">
    <property type="entry name" value="PRK05477.1-2"/>
    <property type="match status" value="1"/>
</dbReference>
<evidence type="ECO:0000256" key="3">
    <source>
        <dbReference type="ARBA" id="ARBA00022598"/>
    </source>
</evidence>
<dbReference type="InterPro" id="IPR006075">
    <property type="entry name" value="Asn/Gln-tRNA_Trfase_suB/E_cat"/>
</dbReference>
<comment type="caution">
    <text evidence="12">The sequence shown here is derived from an EMBL/GenBank/DDBJ whole genome shotgun (WGS) entry which is preliminary data.</text>
</comment>
<comment type="catalytic activity">
    <reaction evidence="9 10">
        <text>L-glutamyl-tRNA(Gln) + L-glutamine + ATP + H2O = L-glutaminyl-tRNA(Gln) + L-glutamate + ADP + phosphate + H(+)</text>
        <dbReference type="Rhea" id="RHEA:17521"/>
        <dbReference type="Rhea" id="RHEA-COMP:9681"/>
        <dbReference type="Rhea" id="RHEA-COMP:9684"/>
        <dbReference type="ChEBI" id="CHEBI:15377"/>
        <dbReference type="ChEBI" id="CHEBI:15378"/>
        <dbReference type="ChEBI" id="CHEBI:29985"/>
        <dbReference type="ChEBI" id="CHEBI:30616"/>
        <dbReference type="ChEBI" id="CHEBI:43474"/>
        <dbReference type="ChEBI" id="CHEBI:58359"/>
        <dbReference type="ChEBI" id="CHEBI:78520"/>
        <dbReference type="ChEBI" id="CHEBI:78521"/>
        <dbReference type="ChEBI" id="CHEBI:456216"/>
    </reaction>
</comment>
<dbReference type="Gene3D" id="1.10.10.410">
    <property type="match status" value="1"/>
</dbReference>
<dbReference type="InterPro" id="IPR017958">
    <property type="entry name" value="Gln-tRNA_amidoTrfase_suB_CS"/>
</dbReference>
<comment type="similarity">
    <text evidence="1 10">Belongs to the GatB/GatE family. GatB subfamily.</text>
</comment>
<dbReference type="GO" id="GO:0006412">
    <property type="term" value="P:translation"/>
    <property type="evidence" value="ECO:0007669"/>
    <property type="project" value="UniProtKB-UniRule"/>
</dbReference>
<dbReference type="InterPro" id="IPR003789">
    <property type="entry name" value="Asn/Gln_tRNA_amidoTrase-B-like"/>
</dbReference>
<evidence type="ECO:0000256" key="10">
    <source>
        <dbReference type="HAMAP-Rule" id="MF_00121"/>
    </source>
</evidence>
<evidence type="ECO:0000256" key="9">
    <source>
        <dbReference type="ARBA" id="ARBA00047913"/>
    </source>
</evidence>
<dbReference type="PANTHER" id="PTHR11659:SF0">
    <property type="entry name" value="GLUTAMYL-TRNA(GLN) AMIDOTRANSFERASE SUBUNIT B, MITOCHONDRIAL"/>
    <property type="match status" value="1"/>
</dbReference>
<comment type="catalytic activity">
    <reaction evidence="8 10">
        <text>L-aspartyl-tRNA(Asn) + L-glutamine + ATP + H2O = L-asparaginyl-tRNA(Asn) + L-glutamate + ADP + phosphate + 2 H(+)</text>
        <dbReference type="Rhea" id="RHEA:14513"/>
        <dbReference type="Rhea" id="RHEA-COMP:9674"/>
        <dbReference type="Rhea" id="RHEA-COMP:9677"/>
        <dbReference type="ChEBI" id="CHEBI:15377"/>
        <dbReference type="ChEBI" id="CHEBI:15378"/>
        <dbReference type="ChEBI" id="CHEBI:29985"/>
        <dbReference type="ChEBI" id="CHEBI:30616"/>
        <dbReference type="ChEBI" id="CHEBI:43474"/>
        <dbReference type="ChEBI" id="CHEBI:58359"/>
        <dbReference type="ChEBI" id="CHEBI:78515"/>
        <dbReference type="ChEBI" id="CHEBI:78516"/>
        <dbReference type="ChEBI" id="CHEBI:456216"/>
    </reaction>
</comment>
<reference evidence="13" key="1">
    <citation type="submission" date="2017-09" db="EMBL/GenBank/DDBJ databases">
        <title>Depth-based differentiation of microbial function through sediment-hosted aquifers and enrichment of novel symbionts in the deep terrestrial subsurface.</title>
        <authorList>
            <person name="Probst A.J."/>
            <person name="Ladd B."/>
            <person name="Jarett J.K."/>
            <person name="Geller-Mcgrath D.E."/>
            <person name="Sieber C.M.K."/>
            <person name="Emerson J.B."/>
            <person name="Anantharaman K."/>
            <person name="Thomas B.C."/>
            <person name="Malmstrom R."/>
            <person name="Stieglmeier M."/>
            <person name="Klingl A."/>
            <person name="Woyke T."/>
            <person name="Ryan C.M."/>
            <person name="Banfield J.F."/>
        </authorList>
    </citation>
    <scope>NUCLEOTIDE SEQUENCE [LARGE SCALE GENOMIC DNA]</scope>
</reference>
<evidence type="ECO:0000256" key="1">
    <source>
        <dbReference type="ARBA" id="ARBA00005306"/>
    </source>
</evidence>
<keyword evidence="3 10" id="KW-0436">Ligase</keyword>
<proteinExistence type="inferred from homology"/>
<dbReference type="InterPro" id="IPR004413">
    <property type="entry name" value="GatB"/>
</dbReference>
<dbReference type="GO" id="GO:0050566">
    <property type="term" value="F:asparaginyl-tRNA synthase (glutamine-hydrolyzing) activity"/>
    <property type="evidence" value="ECO:0007669"/>
    <property type="project" value="RHEA"/>
</dbReference>
<gene>
    <name evidence="10" type="primary">gatB</name>
    <name evidence="12" type="ORF">COT26_02965</name>
</gene>
<dbReference type="EMBL" id="PEXW01000066">
    <property type="protein sequence ID" value="PIS40513.1"/>
    <property type="molecule type" value="Genomic_DNA"/>
</dbReference>
<dbReference type="AlphaFoldDB" id="A0A2H0YRY9"/>
<sequence length="514" mass="58328">MKLEPVIGLEIHIQLKTKSKMFCACENVATDATPNTAVCPICLGHPGVLPSPNAQAFKFAIEFAQSLSFEIPKITKFDRKHYAYPDLPKGYQISQSDLPLGKNGHVLLEINNQTQRVQFERVHLEEDSAKNIVAPDGRILVDYNRAGTPLLELVTTPSIKSPKEAKLLLEELQKIARHLKISNADMEQGHLRCDANISMRPIPEETTKAPIQPNEHGFFPKTEIKNLNSFRNVERVLNYEIKRQSDLWNEGKPPEHQSTRGWDERRGMTVERRSKETSADYRYFVEPDIHSVFLSDEYLQSNLSDLSELPRDKAKRFQKQYHLTNADAKVIAQDLSVANWFEAVISELQKWLTARQASMADMPEEEWTKNNQKIVRQAAGWVTTKLFGILRQKSQTFKDLKITAEDFAEFLTMLYERQMNNAAAQVILKEMVETGFDPHRILEEKDLKQIIEPQNIVGIVDSVLADNPAIVADIKAGKITKAQYLVGQAMKLSKGKADPGIIRELLGNKLGITF</sequence>
<keyword evidence="6 10" id="KW-0648">Protein biosynthesis</keyword>
<dbReference type="Pfam" id="PF02934">
    <property type="entry name" value="GatB_N"/>
    <property type="match status" value="1"/>
</dbReference>
<dbReference type="InterPro" id="IPR018027">
    <property type="entry name" value="Asn/Gln_amidotransferase"/>
</dbReference>
<dbReference type="FunFam" id="1.10.10.410:FF:000001">
    <property type="entry name" value="Aspartyl/glutamyl-tRNA(Asn/Gln) amidotransferase subunit B"/>
    <property type="match status" value="1"/>
</dbReference>
<evidence type="ECO:0000256" key="8">
    <source>
        <dbReference type="ARBA" id="ARBA00047380"/>
    </source>
</evidence>
<dbReference type="SMART" id="SM00845">
    <property type="entry name" value="GatB_Yqey"/>
    <property type="match status" value="1"/>
</dbReference>
<keyword evidence="5 10" id="KW-0067">ATP-binding</keyword>
<dbReference type="NCBIfam" id="TIGR00133">
    <property type="entry name" value="gatB"/>
    <property type="match status" value="1"/>
</dbReference>
<dbReference type="InterPro" id="IPR023168">
    <property type="entry name" value="GatB_Yqey_C_2"/>
</dbReference>
<dbReference type="InterPro" id="IPR042114">
    <property type="entry name" value="GatB_C_1"/>
</dbReference>
<dbReference type="NCBIfam" id="NF004014">
    <property type="entry name" value="PRK05477.1-4"/>
    <property type="match status" value="1"/>
</dbReference>
<keyword evidence="12" id="KW-0808">Transferase</keyword>
<evidence type="ECO:0000256" key="5">
    <source>
        <dbReference type="ARBA" id="ARBA00022840"/>
    </source>
</evidence>
<dbReference type="GO" id="GO:0016740">
    <property type="term" value="F:transferase activity"/>
    <property type="evidence" value="ECO:0007669"/>
    <property type="project" value="UniProtKB-KW"/>
</dbReference>
<dbReference type="EC" id="6.3.5.-" evidence="10"/>
<dbReference type="Gene3D" id="1.10.150.380">
    <property type="entry name" value="GatB domain, N-terminal subdomain"/>
    <property type="match status" value="1"/>
</dbReference>
<dbReference type="InterPro" id="IPR014746">
    <property type="entry name" value="Gln_synth/guanido_kin_cat_dom"/>
</dbReference>
<evidence type="ECO:0000256" key="4">
    <source>
        <dbReference type="ARBA" id="ARBA00022741"/>
    </source>
</evidence>
<dbReference type="HAMAP" id="MF_00121">
    <property type="entry name" value="GatB"/>
    <property type="match status" value="1"/>
</dbReference>
<comment type="function">
    <text evidence="7 10">Allows the formation of correctly charged Asn-tRNA(Asn) or Gln-tRNA(Gln) through the transamidation of misacylated Asp-tRNA(Asn) or Glu-tRNA(Gln) in organisms which lack either or both of asparaginyl-tRNA or glutaminyl-tRNA synthetases. The reaction takes place in the presence of glutamine and ATP through an activated phospho-Asp-tRNA(Asn) or phospho-Glu-tRNA(Gln).</text>
</comment>
<evidence type="ECO:0000313" key="13">
    <source>
        <dbReference type="Proteomes" id="UP000236845"/>
    </source>
</evidence>
<dbReference type="Pfam" id="PF02637">
    <property type="entry name" value="GatB_Yqey"/>
    <property type="match status" value="1"/>
</dbReference>
<evidence type="ECO:0000259" key="11">
    <source>
        <dbReference type="SMART" id="SM00845"/>
    </source>
</evidence>
<evidence type="ECO:0000256" key="6">
    <source>
        <dbReference type="ARBA" id="ARBA00022917"/>
    </source>
</evidence>